<name>A0A8H7IIP7_9AGAM</name>
<dbReference type="AlphaFoldDB" id="A0A8H7IIP7"/>
<gene>
    <name evidence="2" type="ORF">RHS01_02722</name>
</gene>
<evidence type="ECO:0000313" key="2">
    <source>
        <dbReference type="EMBL" id="KAF8758833.1"/>
    </source>
</evidence>
<organism evidence="2 3">
    <name type="scientific">Rhizoctonia solani</name>
    <dbReference type="NCBI Taxonomy" id="456999"/>
    <lineage>
        <taxon>Eukaryota</taxon>
        <taxon>Fungi</taxon>
        <taxon>Dikarya</taxon>
        <taxon>Basidiomycota</taxon>
        <taxon>Agaricomycotina</taxon>
        <taxon>Agaricomycetes</taxon>
        <taxon>Cantharellales</taxon>
        <taxon>Ceratobasidiaceae</taxon>
        <taxon>Rhizoctonia</taxon>
    </lineage>
</organism>
<accession>A0A8H7IIP7</accession>
<dbReference type="Proteomes" id="UP000614334">
    <property type="component" value="Unassembled WGS sequence"/>
</dbReference>
<comment type="caution">
    <text evidence="2">The sequence shown here is derived from an EMBL/GenBank/DDBJ whole genome shotgun (WGS) entry which is preliminary data.</text>
</comment>
<sequence>MNGTQEVLHASAAHGSNGISNQAGPSNIYASPAPSSPVAPDASRAQPVYTAPELTADQVNQRHAEISAHIYHTGFQLGQYADVSLHVHNRQYRLHALILSRSPYLAHMLATSQNNVIYVPLEGEPHITEEASHRGGVGYLYSPYQVGLVNPSNARSVVAAACLLGGMPELADLAFECCRASISASTIVDWVKFVESIPLPPTPAPTSDATPTNYPQGQTSVFGPYLTQFRDLVYGYLIVTLPNVLHAFAAPKREMVGTNFWAFTHSFRLTRSNKPSSHLRTDQVRFRFAKAVVAQRKQANPSGVEETVVLAFGGSQSGSAVHITRKSKKKQLWKLVVIWLDEALRLRDTDALIMPNDDYSKLSSRSRDQLWHGPEMAMSYDEVIVDQAPPTMIHSPIHRLRTRSHVAASTIVSTPSPGGIGSNHPSNDLYWTSPDPRDSGVIGYEGARPVFWRLATTMAYHNATRTIVFKGVDQSSREEEVAWLDWTSVNHLGLATIGNMEVPMSQLVQRGSAFRSRQFMILDPQDQRVFEWRQDELFNNMYRLHNADGTVIASFELYIPQPSSIGPLYAVMRYWYKEDDNLMLTSILSLTLIRWIALHGP</sequence>
<protein>
    <submittedName>
        <fullName evidence="2">Btb poz protein</fullName>
    </submittedName>
</protein>
<dbReference type="EMBL" id="JACYCF010000003">
    <property type="protein sequence ID" value="KAF8758833.1"/>
    <property type="molecule type" value="Genomic_DNA"/>
</dbReference>
<evidence type="ECO:0000256" key="1">
    <source>
        <dbReference type="SAM" id="MobiDB-lite"/>
    </source>
</evidence>
<feature type="region of interest" description="Disordered" evidence="1">
    <location>
        <begin position="15"/>
        <end position="45"/>
    </location>
</feature>
<dbReference type="PANTHER" id="PTHR47369:SF2">
    <property type="entry name" value="BTB_POZ DOMAIN-CONTAINING PROTEIN 2"/>
    <property type="match status" value="1"/>
</dbReference>
<dbReference type="Gene3D" id="3.30.710.10">
    <property type="entry name" value="Potassium Channel Kv1.1, Chain A"/>
    <property type="match status" value="1"/>
</dbReference>
<feature type="compositionally biased region" description="Polar residues" evidence="1">
    <location>
        <begin position="17"/>
        <end position="29"/>
    </location>
</feature>
<evidence type="ECO:0000313" key="3">
    <source>
        <dbReference type="Proteomes" id="UP000614334"/>
    </source>
</evidence>
<dbReference type="PANTHER" id="PTHR47369">
    <property type="entry name" value="BTB/POZ DOMAIN-CONTAINING PROTEIN"/>
    <property type="match status" value="1"/>
</dbReference>
<dbReference type="SUPFAM" id="SSF54695">
    <property type="entry name" value="POZ domain"/>
    <property type="match status" value="1"/>
</dbReference>
<feature type="compositionally biased region" description="Low complexity" evidence="1">
    <location>
        <begin position="30"/>
        <end position="43"/>
    </location>
</feature>
<dbReference type="InterPro" id="IPR011333">
    <property type="entry name" value="SKP1/BTB/POZ_sf"/>
</dbReference>
<reference evidence="2" key="1">
    <citation type="submission" date="2020-09" db="EMBL/GenBank/DDBJ databases">
        <title>Comparative genome analyses of four rice-infecting Rhizoctonia solani isolates reveal extensive enrichment of homogalacturonan modification genes.</title>
        <authorList>
            <person name="Lee D.-Y."/>
            <person name="Jeon J."/>
            <person name="Kim K.-T."/>
            <person name="Cheong K."/>
            <person name="Song H."/>
            <person name="Choi G."/>
            <person name="Ko J."/>
            <person name="Opiyo S.O."/>
            <person name="Zuo S."/>
            <person name="Madhav S."/>
            <person name="Lee Y.-H."/>
            <person name="Wang G.-L."/>
        </authorList>
    </citation>
    <scope>NUCLEOTIDE SEQUENCE</scope>
    <source>
        <strain evidence="2">AG1-IA B2</strain>
    </source>
</reference>
<proteinExistence type="predicted"/>